<sequence length="118" mass="12206">MNNNDEVVLAVYEQGALLGSQLQEAVDNATNELAGDPGALAELGLTAGDLGEGFNVKERSGFDPGSVLIAIVIGAGGKLAADATKATAKAVWNMIARKIREERGSDALGNERPTPDKQ</sequence>
<name>A0A1X0C2C2_MYCCF</name>
<keyword evidence="2" id="KW-1185">Reference proteome</keyword>
<dbReference type="EMBL" id="AP022591">
    <property type="protein sequence ID" value="BBY44915.1"/>
    <property type="molecule type" value="Genomic_DNA"/>
</dbReference>
<dbReference type="AlphaFoldDB" id="A0A1X0C2C2"/>
<organism evidence="1 2">
    <name type="scientific">Mycolicibacterium celeriflavum</name>
    <name type="common">Mycobacterium celeriflavum</name>
    <dbReference type="NCBI Taxonomy" id="1249101"/>
    <lineage>
        <taxon>Bacteria</taxon>
        <taxon>Bacillati</taxon>
        <taxon>Actinomycetota</taxon>
        <taxon>Actinomycetes</taxon>
        <taxon>Mycobacteriales</taxon>
        <taxon>Mycobacteriaceae</taxon>
        <taxon>Mycolicibacterium</taxon>
    </lineage>
</organism>
<reference evidence="1 2" key="1">
    <citation type="journal article" date="2019" name="Emerg. Microbes Infect.">
        <title>Comprehensive subspecies identification of 175 nontuberculous mycobacteria species based on 7547 genomic profiles.</title>
        <authorList>
            <person name="Matsumoto Y."/>
            <person name="Kinjo T."/>
            <person name="Motooka D."/>
            <person name="Nabeya D."/>
            <person name="Jung N."/>
            <person name="Uechi K."/>
            <person name="Horii T."/>
            <person name="Iida T."/>
            <person name="Fujita J."/>
            <person name="Nakamura S."/>
        </authorList>
    </citation>
    <scope>NUCLEOTIDE SEQUENCE [LARGE SCALE GENOMIC DNA]</scope>
    <source>
        <strain evidence="1 2">JCM 18439</strain>
    </source>
</reference>
<dbReference type="KEGG" id="mcee:MCEL_32100"/>
<proteinExistence type="predicted"/>
<evidence type="ECO:0000313" key="2">
    <source>
        <dbReference type="Proteomes" id="UP000466431"/>
    </source>
</evidence>
<evidence type="ECO:0000313" key="1">
    <source>
        <dbReference type="EMBL" id="BBY44915.1"/>
    </source>
</evidence>
<accession>A0A1X0C2C2</accession>
<protein>
    <submittedName>
        <fullName evidence="1">Uncharacterized protein</fullName>
    </submittedName>
</protein>
<gene>
    <name evidence="1" type="ORF">MCEL_32100</name>
</gene>
<dbReference type="Proteomes" id="UP000466431">
    <property type="component" value="Chromosome"/>
</dbReference>
<dbReference type="RefSeq" id="WP_083000086.1">
    <property type="nucleotide sequence ID" value="NZ_AP022591.1"/>
</dbReference>